<dbReference type="EMBL" id="CAJOBJ010365125">
    <property type="protein sequence ID" value="CAF5220559.1"/>
    <property type="molecule type" value="Genomic_DNA"/>
</dbReference>
<comment type="caution">
    <text evidence="1">The sequence shown here is derived from an EMBL/GenBank/DDBJ whole genome shotgun (WGS) entry which is preliminary data.</text>
</comment>
<dbReference type="Proteomes" id="UP000681720">
    <property type="component" value="Unassembled WGS sequence"/>
</dbReference>
<evidence type="ECO:0000313" key="2">
    <source>
        <dbReference type="Proteomes" id="UP000681720"/>
    </source>
</evidence>
<reference evidence="1" key="1">
    <citation type="submission" date="2021-02" db="EMBL/GenBank/DDBJ databases">
        <authorList>
            <person name="Nowell W R."/>
        </authorList>
    </citation>
    <scope>NUCLEOTIDE SEQUENCE</scope>
</reference>
<organism evidence="1 2">
    <name type="scientific">Rotaria magnacalcarata</name>
    <dbReference type="NCBI Taxonomy" id="392030"/>
    <lineage>
        <taxon>Eukaryota</taxon>
        <taxon>Metazoa</taxon>
        <taxon>Spiralia</taxon>
        <taxon>Gnathifera</taxon>
        <taxon>Rotifera</taxon>
        <taxon>Eurotatoria</taxon>
        <taxon>Bdelloidea</taxon>
        <taxon>Philodinida</taxon>
        <taxon>Philodinidae</taxon>
        <taxon>Rotaria</taxon>
    </lineage>
</organism>
<gene>
    <name evidence="1" type="ORF">GIL414_LOCUS84078</name>
</gene>
<proteinExistence type="predicted"/>
<protein>
    <submittedName>
        <fullName evidence="1">Uncharacterized protein</fullName>
    </submittedName>
</protein>
<accession>A0A8S3JPN5</accession>
<feature type="non-terminal residue" evidence="1">
    <location>
        <position position="1"/>
    </location>
</feature>
<name>A0A8S3JPN5_9BILA</name>
<dbReference type="AlphaFoldDB" id="A0A8S3JPN5"/>
<sequence length="45" mass="5319">RTVPDGVVNTSNNLLQNPIKLNELRTWFISKTFPEQRIRDEYEVS</sequence>
<evidence type="ECO:0000313" key="1">
    <source>
        <dbReference type="EMBL" id="CAF5220559.1"/>
    </source>
</evidence>